<organism evidence="2">
    <name type="scientific">viral metagenome</name>
    <dbReference type="NCBI Taxonomy" id="1070528"/>
    <lineage>
        <taxon>unclassified sequences</taxon>
        <taxon>metagenomes</taxon>
        <taxon>organismal metagenomes</taxon>
    </lineage>
</organism>
<sequence length="261" mass="29799">MLDIKKDLAELDETYKTRPRQGLASILAYGISGAGKTRLLLTCPRPLFIYQFDPDGSESIEDYVGIKHNIFVKDFSQDDPMSPTMFEAFSTDLSRRTKEGFFNYMATVTIDSVTTFGDIVMNWILRKAGRKSQPPEIQDWGMQVIKVRDTVKELLKLPCHIVVTGHEDADKDDLLKIISGSIMITKRLRIVIPLLFSEMYRLKVEQGGKGITRKMYITPDGIWVGKSRMGHDDKLEDVIEPDIRKALKQVGKLWEDKKLPE</sequence>
<reference evidence="2" key="1">
    <citation type="submission" date="2020-03" db="EMBL/GenBank/DDBJ databases">
        <title>The deep terrestrial virosphere.</title>
        <authorList>
            <person name="Holmfeldt K."/>
            <person name="Nilsson E."/>
            <person name="Simone D."/>
            <person name="Lopez-Fernandez M."/>
            <person name="Wu X."/>
            <person name="de Brujin I."/>
            <person name="Lundin D."/>
            <person name="Andersson A."/>
            <person name="Bertilsson S."/>
            <person name="Dopson M."/>
        </authorList>
    </citation>
    <scope>NUCLEOTIDE SEQUENCE</scope>
    <source>
        <strain evidence="1">MM415A01866</strain>
        <strain evidence="2">MM415B02635</strain>
    </source>
</reference>
<name>A0A6M3L377_9ZZZZ</name>
<protein>
    <submittedName>
        <fullName evidence="2">Putative ATPase domain containing protein</fullName>
    </submittedName>
</protein>
<proteinExistence type="predicted"/>
<dbReference type="Pfam" id="PF13479">
    <property type="entry name" value="AAA_24"/>
    <property type="match status" value="1"/>
</dbReference>
<gene>
    <name evidence="1" type="ORF">MM415A01866_0023</name>
    <name evidence="2" type="ORF">MM415B02635_0002</name>
</gene>
<accession>A0A6M3L377</accession>
<evidence type="ECO:0000313" key="2">
    <source>
        <dbReference type="EMBL" id="QJA88963.1"/>
    </source>
</evidence>
<dbReference type="AlphaFoldDB" id="A0A6M3L377"/>
<evidence type="ECO:0000313" key="1">
    <source>
        <dbReference type="EMBL" id="QJA75137.1"/>
    </source>
</evidence>
<dbReference type="EMBL" id="MT142142">
    <property type="protein sequence ID" value="QJA75137.1"/>
    <property type="molecule type" value="Genomic_DNA"/>
</dbReference>
<dbReference type="EMBL" id="MT142815">
    <property type="protein sequence ID" value="QJA88963.1"/>
    <property type="molecule type" value="Genomic_DNA"/>
</dbReference>